<evidence type="ECO:0000256" key="2">
    <source>
        <dbReference type="ARBA" id="ARBA00023015"/>
    </source>
</evidence>
<dbReference type="Pfam" id="PF00126">
    <property type="entry name" value="HTH_1"/>
    <property type="match status" value="1"/>
</dbReference>
<dbReference type="SUPFAM" id="SSF46785">
    <property type="entry name" value="Winged helix' DNA-binding domain"/>
    <property type="match status" value="1"/>
</dbReference>
<evidence type="ECO:0000256" key="1">
    <source>
        <dbReference type="ARBA" id="ARBA00009437"/>
    </source>
</evidence>
<feature type="domain" description="HTH lysR-type" evidence="5">
    <location>
        <begin position="1"/>
        <end position="59"/>
    </location>
</feature>
<dbReference type="AlphaFoldDB" id="A0A2R4VRI0"/>
<dbReference type="Pfam" id="PF03466">
    <property type="entry name" value="LysR_substrate"/>
    <property type="match status" value="1"/>
</dbReference>
<protein>
    <submittedName>
        <fullName evidence="6">LysR family transcriptional regulator</fullName>
    </submittedName>
</protein>
<sequence>MDKLHAMRVFVRVVEANSFTKAADTLGLPRASVTTTIQNLEAALGVRLLQRTTRKLNLTLDGAAYLEGATRILQEIEEVESSFTSARKTPRGRLRVDMPGSIGRLVIIPAIHEFHSAYPDIELMLGLSDRPIDLIQEGVDCVLRVGELQDSSLIARRVGAFRSVTCASPSYLAAHGTPKTLEELQTHVAVKYFTRTGKVHEPSFVHDGVEREVKMSGTVSVNDADAYVTCGVEGLGIIQPARFMALPHLRSGALIEILPDWRPALMPISALYPQNRHLSPKVRVFVDWVAEIFERCPLMQGEDLPADACRGEAHRPRMPEKAPRLPVAVDSVAMDQEGACLCVV</sequence>
<geneLocation type="plasmid" evidence="6 7">
    <name>pYZ2</name>
</geneLocation>
<dbReference type="FunFam" id="3.40.190.290:FF:000001">
    <property type="entry name" value="Transcriptional regulator, LysR family"/>
    <property type="match status" value="1"/>
</dbReference>
<dbReference type="PANTHER" id="PTHR30537:SF72">
    <property type="entry name" value="LYSR FAMILY TRANSCRIPTIONAL REGULATOR"/>
    <property type="match status" value="1"/>
</dbReference>
<keyword evidence="3" id="KW-0238">DNA-binding</keyword>
<evidence type="ECO:0000313" key="6">
    <source>
        <dbReference type="EMBL" id="AWB07027.1"/>
    </source>
</evidence>
<gene>
    <name evidence="6" type="ORF">A6A40_18240</name>
</gene>
<dbReference type="FunFam" id="1.10.10.10:FF:000001">
    <property type="entry name" value="LysR family transcriptional regulator"/>
    <property type="match status" value="1"/>
</dbReference>
<comment type="similarity">
    <text evidence="1">Belongs to the LysR transcriptional regulatory family.</text>
</comment>
<dbReference type="PROSITE" id="PS50931">
    <property type="entry name" value="HTH_LYSR"/>
    <property type="match status" value="1"/>
</dbReference>
<keyword evidence="4" id="KW-0804">Transcription</keyword>
<dbReference type="SUPFAM" id="SSF53850">
    <property type="entry name" value="Periplasmic binding protein-like II"/>
    <property type="match status" value="1"/>
</dbReference>
<dbReference type="InterPro" id="IPR058163">
    <property type="entry name" value="LysR-type_TF_proteobact-type"/>
</dbReference>
<reference evidence="6 7" key="1">
    <citation type="submission" date="2018-04" db="EMBL/GenBank/DDBJ databases">
        <title>Complete genome sequence of the nitrogen-fixing bacterium Azospirillum humicireducens type strain SgZ-5.</title>
        <authorList>
            <person name="Yu Z."/>
        </authorList>
    </citation>
    <scope>NUCLEOTIDE SEQUENCE [LARGE SCALE GENOMIC DNA]</scope>
    <source>
        <strain evidence="6 7">SgZ-5</strain>
        <plasmid evidence="6 7">pYZ2</plasmid>
    </source>
</reference>
<organism evidence="6 7">
    <name type="scientific">Azospirillum humicireducens</name>
    <dbReference type="NCBI Taxonomy" id="1226968"/>
    <lineage>
        <taxon>Bacteria</taxon>
        <taxon>Pseudomonadati</taxon>
        <taxon>Pseudomonadota</taxon>
        <taxon>Alphaproteobacteria</taxon>
        <taxon>Rhodospirillales</taxon>
        <taxon>Azospirillaceae</taxon>
        <taxon>Azospirillum</taxon>
    </lineage>
</organism>
<keyword evidence="7" id="KW-1185">Reference proteome</keyword>
<dbReference type="CDD" id="cd08472">
    <property type="entry name" value="PBP2_CrgA_like_3"/>
    <property type="match status" value="1"/>
</dbReference>
<keyword evidence="6" id="KW-0614">Plasmid</keyword>
<name>A0A2R4VRI0_9PROT</name>
<dbReference type="PANTHER" id="PTHR30537">
    <property type="entry name" value="HTH-TYPE TRANSCRIPTIONAL REGULATOR"/>
    <property type="match status" value="1"/>
</dbReference>
<dbReference type="InterPro" id="IPR000847">
    <property type="entry name" value="LysR_HTH_N"/>
</dbReference>
<dbReference type="InterPro" id="IPR036388">
    <property type="entry name" value="WH-like_DNA-bd_sf"/>
</dbReference>
<dbReference type="RefSeq" id="WP_108547325.1">
    <property type="nucleotide sequence ID" value="NZ_CP028903.1"/>
</dbReference>
<dbReference type="GO" id="GO:0043565">
    <property type="term" value="F:sequence-specific DNA binding"/>
    <property type="evidence" value="ECO:0007669"/>
    <property type="project" value="TreeGrafter"/>
</dbReference>
<dbReference type="KEGG" id="ahu:A6A40_18240"/>
<evidence type="ECO:0000313" key="7">
    <source>
        <dbReference type="Proteomes" id="UP000077405"/>
    </source>
</evidence>
<dbReference type="InterPro" id="IPR005119">
    <property type="entry name" value="LysR_subst-bd"/>
</dbReference>
<dbReference type="GO" id="GO:0006351">
    <property type="term" value="P:DNA-templated transcription"/>
    <property type="evidence" value="ECO:0007669"/>
    <property type="project" value="TreeGrafter"/>
</dbReference>
<evidence type="ECO:0000259" key="5">
    <source>
        <dbReference type="PROSITE" id="PS50931"/>
    </source>
</evidence>
<dbReference type="InterPro" id="IPR036390">
    <property type="entry name" value="WH_DNA-bd_sf"/>
</dbReference>
<dbReference type="Proteomes" id="UP000077405">
    <property type="component" value="Plasmid pYZ2"/>
</dbReference>
<evidence type="ECO:0000256" key="3">
    <source>
        <dbReference type="ARBA" id="ARBA00023125"/>
    </source>
</evidence>
<dbReference type="Gene3D" id="1.10.10.10">
    <property type="entry name" value="Winged helix-like DNA-binding domain superfamily/Winged helix DNA-binding domain"/>
    <property type="match status" value="1"/>
</dbReference>
<evidence type="ECO:0000256" key="4">
    <source>
        <dbReference type="ARBA" id="ARBA00023163"/>
    </source>
</evidence>
<proteinExistence type="inferred from homology"/>
<dbReference type="GO" id="GO:0003700">
    <property type="term" value="F:DNA-binding transcription factor activity"/>
    <property type="evidence" value="ECO:0007669"/>
    <property type="project" value="InterPro"/>
</dbReference>
<dbReference type="EMBL" id="CP028903">
    <property type="protein sequence ID" value="AWB07027.1"/>
    <property type="molecule type" value="Genomic_DNA"/>
</dbReference>
<accession>A0A2R4VRI0</accession>
<dbReference type="Gene3D" id="3.40.190.290">
    <property type="match status" value="1"/>
</dbReference>
<dbReference type="OrthoDB" id="9812435at2"/>
<keyword evidence="2" id="KW-0805">Transcription regulation</keyword>